<protein>
    <submittedName>
        <fullName evidence="1">Uncharacterized protein</fullName>
    </submittedName>
</protein>
<name>A0A0F9P1E9_9ZZZZ</name>
<accession>A0A0F9P1E9</accession>
<gene>
    <name evidence="1" type="ORF">LCGC14_0882490</name>
</gene>
<proteinExistence type="predicted"/>
<comment type="caution">
    <text evidence="1">The sequence shown here is derived from an EMBL/GenBank/DDBJ whole genome shotgun (WGS) entry which is preliminary data.</text>
</comment>
<organism evidence="1">
    <name type="scientific">marine sediment metagenome</name>
    <dbReference type="NCBI Taxonomy" id="412755"/>
    <lineage>
        <taxon>unclassified sequences</taxon>
        <taxon>metagenomes</taxon>
        <taxon>ecological metagenomes</taxon>
    </lineage>
</organism>
<sequence>MSSEEKNLVLDFVFECEQCTETWSENLLDLIDRCTHEELVNLIKYIQNKLATL</sequence>
<reference evidence="1" key="1">
    <citation type="journal article" date="2015" name="Nature">
        <title>Complex archaea that bridge the gap between prokaryotes and eukaryotes.</title>
        <authorList>
            <person name="Spang A."/>
            <person name="Saw J.H."/>
            <person name="Jorgensen S.L."/>
            <person name="Zaremba-Niedzwiedzka K."/>
            <person name="Martijn J."/>
            <person name="Lind A.E."/>
            <person name="van Eijk R."/>
            <person name="Schleper C."/>
            <person name="Guy L."/>
            <person name="Ettema T.J."/>
        </authorList>
    </citation>
    <scope>NUCLEOTIDE SEQUENCE</scope>
</reference>
<dbReference type="EMBL" id="LAZR01002784">
    <property type="protein sequence ID" value="KKN25670.1"/>
    <property type="molecule type" value="Genomic_DNA"/>
</dbReference>
<evidence type="ECO:0000313" key="1">
    <source>
        <dbReference type="EMBL" id="KKN25670.1"/>
    </source>
</evidence>
<dbReference type="AlphaFoldDB" id="A0A0F9P1E9"/>